<evidence type="ECO:0000313" key="2">
    <source>
        <dbReference type="EMBL" id="CAF2884350.1"/>
    </source>
</evidence>
<sequence>MGVVSVGPSSLFNVSGEENEVKKPKKVATVSCDTVAIDQIVMDVSLVLEPENIGSIKTKEAREEASNVDDIEKSFKVVSCKDLCDTPYYGEVVTSQVENGVGHDVSSQVENIDEYGRENESNPIYNEE</sequence>
<evidence type="ECO:0000313" key="3">
    <source>
        <dbReference type="Proteomes" id="UP000675881"/>
    </source>
</evidence>
<organism evidence="2 3">
    <name type="scientific">Lepeophtheirus salmonis</name>
    <name type="common">Salmon louse</name>
    <name type="synonym">Caligus salmonis</name>
    <dbReference type="NCBI Taxonomy" id="72036"/>
    <lineage>
        <taxon>Eukaryota</taxon>
        <taxon>Metazoa</taxon>
        <taxon>Ecdysozoa</taxon>
        <taxon>Arthropoda</taxon>
        <taxon>Crustacea</taxon>
        <taxon>Multicrustacea</taxon>
        <taxon>Hexanauplia</taxon>
        <taxon>Copepoda</taxon>
        <taxon>Siphonostomatoida</taxon>
        <taxon>Caligidae</taxon>
        <taxon>Lepeophtheirus</taxon>
    </lineage>
</organism>
<dbReference type="AlphaFoldDB" id="A0A7R8CUF3"/>
<reference evidence="2" key="1">
    <citation type="submission" date="2021-02" db="EMBL/GenBank/DDBJ databases">
        <authorList>
            <person name="Bekaert M."/>
        </authorList>
    </citation>
    <scope>NUCLEOTIDE SEQUENCE</scope>
    <source>
        <strain evidence="2">IoA-00</strain>
    </source>
</reference>
<dbReference type="Proteomes" id="UP000675881">
    <property type="component" value="Chromosome 3"/>
</dbReference>
<protein>
    <submittedName>
        <fullName evidence="2">(salmon louse) hypothetical protein</fullName>
    </submittedName>
</protein>
<accession>A0A7R8CUF3</accession>
<dbReference type="EMBL" id="HG994582">
    <property type="protein sequence ID" value="CAF2884350.1"/>
    <property type="molecule type" value="Genomic_DNA"/>
</dbReference>
<proteinExistence type="predicted"/>
<name>A0A7R8CUF3_LEPSM</name>
<evidence type="ECO:0000256" key="1">
    <source>
        <dbReference type="SAM" id="MobiDB-lite"/>
    </source>
</evidence>
<keyword evidence="3" id="KW-1185">Reference proteome</keyword>
<feature type="region of interest" description="Disordered" evidence="1">
    <location>
        <begin position="101"/>
        <end position="128"/>
    </location>
</feature>
<gene>
    <name evidence="2" type="ORF">LSAA_7575</name>
</gene>